<dbReference type="InterPro" id="IPR027417">
    <property type="entry name" value="P-loop_NTPase"/>
</dbReference>
<evidence type="ECO:0000313" key="2">
    <source>
        <dbReference type="Proteomes" id="UP000028501"/>
    </source>
</evidence>
<dbReference type="GeneID" id="24793844"/>
<dbReference type="GO" id="GO:0016740">
    <property type="term" value="F:transferase activity"/>
    <property type="evidence" value="ECO:0007669"/>
    <property type="project" value="UniProtKB-KW"/>
</dbReference>
<dbReference type="EMBL" id="CP006577">
    <property type="protein sequence ID" value="AIG97127.1"/>
    <property type="molecule type" value="Genomic_DNA"/>
</dbReference>
<protein>
    <submittedName>
        <fullName evidence="1">Sulfotransferase domain protein</fullName>
    </submittedName>
</protein>
<keyword evidence="1" id="KW-0808">Transferase</keyword>
<evidence type="ECO:0000313" key="1">
    <source>
        <dbReference type="EMBL" id="AIG97127.1"/>
    </source>
</evidence>
<name>A0A075WC66_ARCFL</name>
<dbReference type="KEGG" id="afg:AFULGI_00003010"/>
<dbReference type="Proteomes" id="UP000028501">
    <property type="component" value="Chromosome"/>
</dbReference>
<dbReference type="HOGENOM" id="CLU_656574_0_0_2"/>
<proteinExistence type="predicted"/>
<gene>
    <name evidence="1" type="ORF">AFULGI_00003010</name>
</gene>
<reference evidence="1 2" key="1">
    <citation type="submission" date="2013-07" db="EMBL/GenBank/DDBJ databases">
        <title>Genome of Archaeoglobus fulgidus.</title>
        <authorList>
            <person name="Fiebig A."/>
            <person name="Birkeland N.-K."/>
        </authorList>
    </citation>
    <scope>NUCLEOTIDE SEQUENCE [LARGE SCALE GENOMIC DNA]</scope>
    <source>
        <strain evidence="1 2">DSM 8774</strain>
    </source>
</reference>
<organism evidence="1 2">
    <name type="scientific">Archaeoglobus fulgidus DSM 8774</name>
    <dbReference type="NCBI Taxonomy" id="1344584"/>
    <lineage>
        <taxon>Archaea</taxon>
        <taxon>Methanobacteriati</taxon>
        <taxon>Methanobacteriota</taxon>
        <taxon>Archaeoglobi</taxon>
        <taxon>Archaeoglobales</taxon>
        <taxon>Archaeoglobaceae</taxon>
        <taxon>Archaeoglobus</taxon>
    </lineage>
</organism>
<dbReference type="SUPFAM" id="SSF52540">
    <property type="entry name" value="P-loop containing nucleoside triphosphate hydrolases"/>
    <property type="match status" value="1"/>
</dbReference>
<sequence>MRNGLKVLIVGLPKSGTTGLFYLIKNSFEQYYGKSVLGYFEPEYCPEEVKLTKSPAVIKILILPPRVNFDSFENNFDKKIIIIRDPRDRLISDLLYYHGFHNHAMGDKEKFSKVYEILKKKESDPKSISTFEIWQKIEQISGNPSDINSFLYWVKSRQTWLEEYLNNYYDANRDLLYKYEDFVQKRYDVLEKYLGIPIIDKSEVPENLKRVERTKSFGNWRSWFTEKDVEILRPILDTYLDKLGYDASDWKLSENPKIEPSTCSEYFKRVVEESVSRGPIRGYLNQTKKERLYKLFPKVDIIYTPFATNLEFFRIDSVIVDLLNGKLVISGLALPKDTSEFNISFKDEEGIKVAECGLPSPLLGEKYPDKPIAKKARFRVADIIPSPGKSIEVYINMDKIAEIKIQTEKSFKESKEGV</sequence>
<dbReference type="RefSeq" id="WP_156029485.1">
    <property type="nucleotide sequence ID" value="NZ_CP006577.1"/>
</dbReference>
<accession>A0A075WC66</accession>
<dbReference type="AlphaFoldDB" id="A0A075WC66"/>
<dbReference type="Gene3D" id="3.40.50.300">
    <property type="entry name" value="P-loop containing nucleotide triphosphate hydrolases"/>
    <property type="match status" value="1"/>
</dbReference>